<reference evidence="5" key="2">
    <citation type="submission" date="2020-11" db="EMBL/GenBank/DDBJ databases">
        <authorList>
            <person name="McCartney M.A."/>
            <person name="Auch B."/>
            <person name="Kono T."/>
            <person name="Mallez S."/>
            <person name="Becker A."/>
            <person name="Gohl D.M."/>
            <person name="Silverstein K.A.T."/>
            <person name="Koren S."/>
            <person name="Bechman K.B."/>
            <person name="Herman A."/>
            <person name="Abrahante J.E."/>
            <person name="Garbe J."/>
        </authorList>
    </citation>
    <scope>NUCLEOTIDE SEQUENCE</scope>
    <source>
        <strain evidence="5">Duluth1</strain>
        <tissue evidence="5">Whole animal</tissue>
    </source>
</reference>
<sequence>MKRAAHIVVVGKENVGKTAVVVRYLTGRYLSEYAHAPEMTYERIVPVDGRQVPLKITDISGKSLETKASNKDFLSKVDGIVVVYAINDTPSYHVAEGVCNWVRRDRKSPVHTPILLLGNKADLSHCRCVPSPDTDETQWTNSSCLATEVSASTQPDHINYVFTSLINKILERREATLKPRKMSQNPLGSPKVIRATIKRRFSVFTRERTSTM</sequence>
<gene>
    <name evidence="5" type="ORF">DPMN_009690</name>
</gene>
<dbReference type="SMART" id="SM00175">
    <property type="entry name" value="RAB"/>
    <property type="match status" value="1"/>
</dbReference>
<comment type="similarity">
    <text evidence="1">Belongs to the small GTPase superfamily. Ras family.</text>
</comment>
<dbReference type="InterPro" id="IPR001806">
    <property type="entry name" value="Small_GTPase"/>
</dbReference>
<evidence type="ECO:0000256" key="4">
    <source>
        <dbReference type="ARBA" id="ARBA00048098"/>
    </source>
</evidence>
<keyword evidence="3" id="KW-0378">Hydrolase</keyword>
<organism evidence="5 6">
    <name type="scientific">Dreissena polymorpha</name>
    <name type="common">Zebra mussel</name>
    <name type="synonym">Mytilus polymorpha</name>
    <dbReference type="NCBI Taxonomy" id="45954"/>
    <lineage>
        <taxon>Eukaryota</taxon>
        <taxon>Metazoa</taxon>
        <taxon>Spiralia</taxon>
        <taxon>Lophotrochozoa</taxon>
        <taxon>Mollusca</taxon>
        <taxon>Bivalvia</taxon>
        <taxon>Autobranchia</taxon>
        <taxon>Heteroconchia</taxon>
        <taxon>Euheterodonta</taxon>
        <taxon>Imparidentia</taxon>
        <taxon>Neoheterodontei</taxon>
        <taxon>Myida</taxon>
        <taxon>Dreissenoidea</taxon>
        <taxon>Dreissenidae</taxon>
        <taxon>Dreissena</taxon>
    </lineage>
</organism>
<keyword evidence="6" id="KW-1185">Reference proteome</keyword>
<evidence type="ECO:0000256" key="3">
    <source>
        <dbReference type="ARBA" id="ARBA00022801"/>
    </source>
</evidence>
<reference evidence="5" key="1">
    <citation type="journal article" date="2019" name="bioRxiv">
        <title>The Genome of the Zebra Mussel, Dreissena polymorpha: A Resource for Invasive Species Research.</title>
        <authorList>
            <person name="McCartney M.A."/>
            <person name="Auch B."/>
            <person name="Kono T."/>
            <person name="Mallez S."/>
            <person name="Zhang Y."/>
            <person name="Obille A."/>
            <person name="Becker A."/>
            <person name="Abrahante J.E."/>
            <person name="Garbe J."/>
            <person name="Badalamenti J.P."/>
            <person name="Herman A."/>
            <person name="Mangelson H."/>
            <person name="Liachko I."/>
            <person name="Sullivan S."/>
            <person name="Sone E.D."/>
            <person name="Koren S."/>
            <person name="Silverstein K.A.T."/>
            <person name="Beckman K.B."/>
            <person name="Gohl D.M."/>
        </authorList>
    </citation>
    <scope>NUCLEOTIDE SEQUENCE</scope>
    <source>
        <strain evidence="5">Duluth1</strain>
        <tissue evidence="5">Whole animal</tissue>
    </source>
</reference>
<dbReference type="InterPro" id="IPR051065">
    <property type="entry name" value="Ras-related_GTPase"/>
</dbReference>
<dbReference type="Proteomes" id="UP000828390">
    <property type="component" value="Unassembled WGS sequence"/>
</dbReference>
<proteinExistence type="inferred from homology"/>
<dbReference type="GO" id="GO:0005525">
    <property type="term" value="F:GTP binding"/>
    <property type="evidence" value="ECO:0007669"/>
    <property type="project" value="InterPro"/>
</dbReference>
<evidence type="ECO:0000313" key="5">
    <source>
        <dbReference type="EMBL" id="KAH3885694.1"/>
    </source>
</evidence>
<dbReference type="EC" id="3.6.5.2" evidence="2"/>
<comment type="caution">
    <text evidence="5">The sequence shown here is derived from an EMBL/GenBank/DDBJ whole genome shotgun (WGS) entry which is preliminary data.</text>
</comment>
<evidence type="ECO:0000313" key="6">
    <source>
        <dbReference type="Proteomes" id="UP000828390"/>
    </source>
</evidence>
<evidence type="ECO:0000256" key="1">
    <source>
        <dbReference type="ARBA" id="ARBA00008344"/>
    </source>
</evidence>
<dbReference type="SMART" id="SM00173">
    <property type="entry name" value="RAS"/>
    <property type="match status" value="1"/>
</dbReference>
<dbReference type="InterPro" id="IPR027417">
    <property type="entry name" value="P-loop_NTPase"/>
</dbReference>
<dbReference type="PANTHER" id="PTHR45704">
    <property type="entry name" value="RAS-LIKE FAMILY MEMBER 11"/>
    <property type="match status" value="1"/>
</dbReference>
<dbReference type="AlphaFoldDB" id="A0A9D4N1R3"/>
<evidence type="ECO:0000256" key="2">
    <source>
        <dbReference type="ARBA" id="ARBA00011984"/>
    </source>
</evidence>
<dbReference type="PROSITE" id="PS51419">
    <property type="entry name" value="RAB"/>
    <property type="match status" value="1"/>
</dbReference>
<dbReference type="OrthoDB" id="18798at2759"/>
<accession>A0A9D4N1R3</accession>
<dbReference type="EMBL" id="JAIWYP010000001">
    <property type="protein sequence ID" value="KAH3885694.1"/>
    <property type="molecule type" value="Genomic_DNA"/>
</dbReference>
<dbReference type="GO" id="GO:0003925">
    <property type="term" value="F:G protein activity"/>
    <property type="evidence" value="ECO:0007669"/>
    <property type="project" value="UniProtKB-EC"/>
</dbReference>
<dbReference type="SMART" id="SM00174">
    <property type="entry name" value="RHO"/>
    <property type="match status" value="1"/>
</dbReference>
<protein>
    <recommendedName>
        <fullName evidence="2">small monomeric GTPase</fullName>
        <ecNumber evidence="2">3.6.5.2</ecNumber>
    </recommendedName>
</protein>
<name>A0A9D4N1R3_DREPO</name>
<comment type="catalytic activity">
    <reaction evidence="4">
        <text>GTP + H2O = GDP + phosphate + H(+)</text>
        <dbReference type="Rhea" id="RHEA:19669"/>
        <dbReference type="ChEBI" id="CHEBI:15377"/>
        <dbReference type="ChEBI" id="CHEBI:15378"/>
        <dbReference type="ChEBI" id="CHEBI:37565"/>
        <dbReference type="ChEBI" id="CHEBI:43474"/>
        <dbReference type="ChEBI" id="CHEBI:58189"/>
        <dbReference type="EC" id="3.6.5.2"/>
    </reaction>
</comment>
<dbReference type="Gene3D" id="3.40.50.300">
    <property type="entry name" value="P-loop containing nucleotide triphosphate hydrolases"/>
    <property type="match status" value="1"/>
</dbReference>
<dbReference type="PROSITE" id="PS51421">
    <property type="entry name" value="RAS"/>
    <property type="match status" value="1"/>
</dbReference>
<dbReference type="SUPFAM" id="SSF52540">
    <property type="entry name" value="P-loop containing nucleoside triphosphate hydrolases"/>
    <property type="match status" value="1"/>
</dbReference>
<dbReference type="PRINTS" id="PR00449">
    <property type="entry name" value="RASTRNSFRMNG"/>
</dbReference>
<dbReference type="Pfam" id="PF00071">
    <property type="entry name" value="Ras"/>
    <property type="match status" value="1"/>
</dbReference>